<dbReference type="NCBIfam" id="TIGR04183">
    <property type="entry name" value="Por_Secre_tail"/>
    <property type="match status" value="1"/>
</dbReference>
<dbReference type="InterPro" id="IPR023828">
    <property type="entry name" value="Peptidase_S8_Ser-AS"/>
</dbReference>
<organism evidence="6 7">
    <name type="scientific">Candidatus Cryptobacteroides gallistercoris</name>
    <dbReference type="NCBI Taxonomy" id="2840765"/>
    <lineage>
        <taxon>Bacteria</taxon>
        <taxon>Pseudomonadati</taxon>
        <taxon>Bacteroidota</taxon>
        <taxon>Bacteroidia</taxon>
        <taxon>Bacteroidales</taxon>
        <taxon>Candidatus Cryptobacteroides</taxon>
    </lineage>
</organism>
<dbReference type="SMART" id="SM00060">
    <property type="entry name" value="FN3"/>
    <property type="match status" value="2"/>
</dbReference>
<dbReference type="Pfam" id="PF00082">
    <property type="entry name" value="Peptidase_S8"/>
    <property type="match status" value="1"/>
</dbReference>
<proteinExistence type="inferred from homology"/>
<dbReference type="PROSITE" id="PS51892">
    <property type="entry name" value="SUBTILASE"/>
    <property type="match status" value="1"/>
</dbReference>
<dbReference type="AlphaFoldDB" id="A0A940DME9"/>
<comment type="caution">
    <text evidence="4">Lacks conserved residue(s) required for the propagation of feature annotation.</text>
</comment>
<dbReference type="EMBL" id="JADIMJ010000039">
    <property type="protein sequence ID" value="MBO8453554.1"/>
    <property type="molecule type" value="Genomic_DNA"/>
</dbReference>
<gene>
    <name evidence="6" type="ORF">IAC07_02370</name>
</gene>
<dbReference type="SUPFAM" id="SSF52743">
    <property type="entry name" value="Subtilisin-like"/>
    <property type="match status" value="1"/>
</dbReference>
<protein>
    <submittedName>
        <fullName evidence="6">S8 family peptidase</fullName>
    </submittedName>
</protein>
<keyword evidence="1" id="KW-0645">Protease</keyword>
<dbReference type="SUPFAM" id="SSF49265">
    <property type="entry name" value="Fibronectin type III"/>
    <property type="match status" value="1"/>
</dbReference>
<evidence type="ECO:0000256" key="2">
    <source>
        <dbReference type="ARBA" id="ARBA00022801"/>
    </source>
</evidence>
<evidence type="ECO:0000259" key="5">
    <source>
        <dbReference type="PROSITE" id="PS50835"/>
    </source>
</evidence>
<dbReference type="Gene3D" id="2.60.40.10">
    <property type="entry name" value="Immunoglobulins"/>
    <property type="match status" value="1"/>
</dbReference>
<dbReference type="PROSITE" id="PS00138">
    <property type="entry name" value="SUBTILASE_SER"/>
    <property type="match status" value="1"/>
</dbReference>
<dbReference type="InterPro" id="IPR007110">
    <property type="entry name" value="Ig-like_dom"/>
</dbReference>
<name>A0A940DME9_9BACT</name>
<dbReference type="InterPro" id="IPR000209">
    <property type="entry name" value="Peptidase_S8/S53_dom"/>
</dbReference>
<evidence type="ECO:0000313" key="7">
    <source>
        <dbReference type="Proteomes" id="UP000771749"/>
    </source>
</evidence>
<comment type="similarity">
    <text evidence="4">Belongs to the peptidase S8 family.</text>
</comment>
<dbReference type="PROSITE" id="PS50835">
    <property type="entry name" value="IG_LIKE"/>
    <property type="match status" value="1"/>
</dbReference>
<dbReference type="GO" id="GO:0004252">
    <property type="term" value="F:serine-type endopeptidase activity"/>
    <property type="evidence" value="ECO:0007669"/>
    <property type="project" value="InterPro"/>
</dbReference>
<dbReference type="GO" id="GO:0006508">
    <property type="term" value="P:proteolysis"/>
    <property type="evidence" value="ECO:0007669"/>
    <property type="project" value="UniProtKB-KW"/>
</dbReference>
<reference evidence="6" key="2">
    <citation type="journal article" date="2021" name="PeerJ">
        <title>Extensive microbial diversity within the chicken gut microbiome revealed by metagenomics and culture.</title>
        <authorList>
            <person name="Gilroy R."/>
            <person name="Ravi A."/>
            <person name="Getino M."/>
            <person name="Pursley I."/>
            <person name="Horton D.L."/>
            <person name="Alikhan N.F."/>
            <person name="Baker D."/>
            <person name="Gharbi K."/>
            <person name="Hall N."/>
            <person name="Watson M."/>
            <person name="Adriaenssens E.M."/>
            <person name="Foster-Nyarko E."/>
            <person name="Jarju S."/>
            <person name="Secka A."/>
            <person name="Antonio M."/>
            <person name="Oren A."/>
            <person name="Chaudhuri R.R."/>
            <person name="La Ragione R."/>
            <person name="Hildebrand F."/>
            <person name="Pallen M.J."/>
        </authorList>
    </citation>
    <scope>NUCLEOTIDE SEQUENCE</scope>
    <source>
        <strain evidence="6">F1-3629</strain>
    </source>
</reference>
<dbReference type="Proteomes" id="UP000771749">
    <property type="component" value="Unassembled WGS sequence"/>
</dbReference>
<evidence type="ECO:0000256" key="4">
    <source>
        <dbReference type="PROSITE-ProRule" id="PRU01240"/>
    </source>
</evidence>
<evidence type="ECO:0000256" key="1">
    <source>
        <dbReference type="ARBA" id="ARBA00022670"/>
    </source>
</evidence>
<dbReference type="InterPro" id="IPR026444">
    <property type="entry name" value="Secre_tail"/>
</dbReference>
<feature type="domain" description="Ig-like" evidence="5">
    <location>
        <begin position="191"/>
        <end position="272"/>
    </location>
</feature>
<keyword evidence="2" id="KW-0378">Hydrolase</keyword>
<evidence type="ECO:0000313" key="6">
    <source>
        <dbReference type="EMBL" id="MBO8453554.1"/>
    </source>
</evidence>
<keyword evidence="3" id="KW-0720">Serine protease</keyword>
<dbReference type="InterPro" id="IPR003961">
    <property type="entry name" value="FN3_dom"/>
</dbReference>
<dbReference type="Gene3D" id="3.40.50.200">
    <property type="entry name" value="Peptidase S8/S53 domain"/>
    <property type="match status" value="1"/>
</dbReference>
<dbReference type="InterPro" id="IPR013783">
    <property type="entry name" value="Ig-like_fold"/>
</dbReference>
<dbReference type="InterPro" id="IPR036116">
    <property type="entry name" value="FN3_sf"/>
</dbReference>
<evidence type="ECO:0000256" key="3">
    <source>
        <dbReference type="ARBA" id="ARBA00022825"/>
    </source>
</evidence>
<accession>A0A940DME9</accession>
<sequence>MYGTEQGTSMACPHVSGVAALVLSTRTQEDGFTSDNLFKLIVNTADPSIYKYNADRRGMLGSGILDAAAALGAVMDTPQMGPVAGFSTEVAGNSIIFTADVPEDARGNGASYMYVYYSTSSFSPDDLDGVDRAEFKVSGLEETEDGKVIFTLDGLEFNTTYYCAVAAANILGEPSAVTSPEAVSTKENRAPEITVDDDSELVLRASETATRLYTVSDPDRQSVEITWDNRGLSGVTFVKLSDSEVELTVNALELQAGEYECSITATDAFGLSTVLPVKLTVMENNIPVFLEAAEICLDGAGATVLFNPYDCFSDGDNDALSFHYTATNDRVVSFVETEDGLVEFIAKAPGSVRIAITATDPKGGSAVGVVNVVVRDSDSAFDIYPNPAREYVKIRTSESGIYDVKVLSSSGNVLYDKSAAISLMQPLEIGLADFPPGQYTVILDGGNGEPETGSFVKL</sequence>
<comment type="caution">
    <text evidence="6">The sequence shown here is derived from an EMBL/GenBank/DDBJ whole genome shotgun (WGS) entry which is preliminary data.</text>
</comment>
<reference evidence="6" key="1">
    <citation type="submission" date="2020-10" db="EMBL/GenBank/DDBJ databases">
        <authorList>
            <person name="Gilroy R."/>
        </authorList>
    </citation>
    <scope>NUCLEOTIDE SEQUENCE</scope>
    <source>
        <strain evidence="6">F1-3629</strain>
    </source>
</reference>
<dbReference type="InterPro" id="IPR036852">
    <property type="entry name" value="Peptidase_S8/S53_dom_sf"/>
</dbReference>